<evidence type="ECO:0000259" key="5">
    <source>
        <dbReference type="PROSITE" id="PS00716"/>
    </source>
</evidence>
<proteinExistence type="predicted"/>
<evidence type="ECO:0000256" key="3">
    <source>
        <dbReference type="ARBA" id="ARBA00023125"/>
    </source>
</evidence>
<keyword evidence="3" id="KW-0238">DNA-binding</keyword>
<dbReference type="PRINTS" id="PR00046">
    <property type="entry name" value="SIGMA70FCT"/>
</dbReference>
<dbReference type="Pfam" id="PF04542">
    <property type="entry name" value="Sigma70_r2"/>
    <property type="match status" value="1"/>
</dbReference>
<dbReference type="PANTHER" id="PTHR30385:SF7">
    <property type="entry name" value="RNA POLYMERASE SIGMA FACTOR FLIA"/>
    <property type="match status" value="1"/>
</dbReference>
<dbReference type="InterPro" id="IPR014284">
    <property type="entry name" value="RNA_pol_sigma-70_dom"/>
</dbReference>
<dbReference type="InterPro" id="IPR007624">
    <property type="entry name" value="RNA_pol_sigma70_r3"/>
</dbReference>
<protein>
    <submittedName>
        <fullName evidence="6">RNA polymerase sigma factor FliA</fullName>
    </submittedName>
</protein>
<feature type="domain" description="RNA polymerase sigma-70" evidence="5">
    <location>
        <begin position="206"/>
        <end position="232"/>
    </location>
</feature>
<name>A0ABU8DLB3_ERWAP</name>
<sequence>MDGIYTSGGIEDKTALWAKYKHIARQEALRLQKRLPASVELDDLIQAASLGFLSAIDSFDPKKGVTLSAYLSQKIRWSLMDELRERDWVPRRVRKHAREMTVMIQQIEQEKGGEASEADIAERMDVSVQELQQMLADTNSSQVYSLDELQEQFADAYERVDEEHESLNPLNQAMQDNLIGKISEHISMIPEREQRILQLYYQQDLNMKEIGLVFGLTETRVSQLHSLAIKRIRARMDASRPSR</sequence>
<dbReference type="InterPro" id="IPR007630">
    <property type="entry name" value="RNA_pol_sigma70_r4"/>
</dbReference>
<dbReference type="Gene3D" id="1.20.140.160">
    <property type="match status" value="1"/>
</dbReference>
<gene>
    <name evidence="6" type="primary">fliA</name>
    <name evidence="6" type="ORF">V8N49_19535</name>
</gene>
<dbReference type="SUPFAM" id="SSF88659">
    <property type="entry name" value="Sigma3 and sigma4 domains of RNA polymerase sigma factors"/>
    <property type="match status" value="2"/>
</dbReference>
<dbReference type="Gene3D" id="1.10.1740.10">
    <property type="match status" value="1"/>
</dbReference>
<evidence type="ECO:0000313" key="6">
    <source>
        <dbReference type="EMBL" id="MEI2683842.1"/>
    </source>
</evidence>
<evidence type="ECO:0000256" key="2">
    <source>
        <dbReference type="ARBA" id="ARBA00023082"/>
    </source>
</evidence>
<keyword evidence="7" id="KW-1185">Reference proteome</keyword>
<dbReference type="Proteomes" id="UP001306592">
    <property type="component" value="Unassembled WGS sequence"/>
</dbReference>
<dbReference type="InterPro" id="IPR013325">
    <property type="entry name" value="RNA_pol_sigma_r2"/>
</dbReference>
<dbReference type="PANTHER" id="PTHR30385">
    <property type="entry name" value="SIGMA FACTOR F FLAGELLAR"/>
    <property type="match status" value="1"/>
</dbReference>
<dbReference type="NCBIfam" id="NF005413">
    <property type="entry name" value="PRK06986.1"/>
    <property type="match status" value="1"/>
</dbReference>
<dbReference type="RefSeq" id="WP_099754299.1">
    <property type="nucleotide sequence ID" value="NZ_CAKKMT010000004.1"/>
</dbReference>
<comment type="caution">
    <text evidence="6">The sequence shown here is derived from an EMBL/GenBank/DDBJ whole genome shotgun (WGS) entry which is preliminary data.</text>
</comment>
<dbReference type="InterPro" id="IPR007627">
    <property type="entry name" value="RNA_pol_sigma70_r2"/>
</dbReference>
<dbReference type="Pfam" id="PF04545">
    <property type="entry name" value="Sigma70_r4"/>
    <property type="match status" value="1"/>
</dbReference>
<dbReference type="InterPro" id="IPR012845">
    <property type="entry name" value="RNA_pol_sigma_FliA_WhiG"/>
</dbReference>
<keyword evidence="4" id="KW-0804">Transcription</keyword>
<keyword evidence="1" id="KW-0805">Transcription regulation</keyword>
<dbReference type="CDD" id="cd06171">
    <property type="entry name" value="Sigma70_r4"/>
    <property type="match status" value="1"/>
</dbReference>
<dbReference type="NCBIfam" id="TIGR02479">
    <property type="entry name" value="FliA_WhiG"/>
    <property type="match status" value="1"/>
</dbReference>
<reference evidence="6 7" key="1">
    <citation type="submission" date="2024-02" db="EMBL/GenBank/DDBJ databases">
        <title>First report Erwinia aphidicola in onion in Chile.</title>
        <authorList>
            <person name="Valenzuela M."/>
            <person name="Pena M."/>
            <person name="Dutta B."/>
        </authorList>
    </citation>
    <scope>NUCLEOTIDE SEQUENCE [LARGE SCALE GENOMIC DNA]</scope>
    <source>
        <strain evidence="6 7">QCJ3A</strain>
    </source>
</reference>
<dbReference type="InterPro" id="IPR013324">
    <property type="entry name" value="RNA_pol_sigma_r3/r4-like"/>
</dbReference>
<evidence type="ECO:0000256" key="4">
    <source>
        <dbReference type="ARBA" id="ARBA00023163"/>
    </source>
</evidence>
<accession>A0ABU8DLB3</accession>
<dbReference type="Pfam" id="PF04539">
    <property type="entry name" value="Sigma70_r3"/>
    <property type="match status" value="1"/>
</dbReference>
<dbReference type="NCBIfam" id="TIGR02937">
    <property type="entry name" value="sigma70-ECF"/>
    <property type="match status" value="1"/>
</dbReference>
<dbReference type="InterPro" id="IPR000943">
    <property type="entry name" value="RNA_pol_sigma70"/>
</dbReference>
<dbReference type="EMBL" id="JBANEI010000017">
    <property type="protein sequence ID" value="MEI2683842.1"/>
    <property type="molecule type" value="Genomic_DNA"/>
</dbReference>
<organism evidence="6 7">
    <name type="scientific">Erwinia aphidicola</name>
    <dbReference type="NCBI Taxonomy" id="68334"/>
    <lineage>
        <taxon>Bacteria</taxon>
        <taxon>Pseudomonadati</taxon>
        <taxon>Pseudomonadota</taxon>
        <taxon>Gammaproteobacteria</taxon>
        <taxon>Enterobacterales</taxon>
        <taxon>Erwiniaceae</taxon>
        <taxon>Erwinia</taxon>
    </lineage>
</organism>
<evidence type="ECO:0000256" key="1">
    <source>
        <dbReference type="ARBA" id="ARBA00023015"/>
    </source>
</evidence>
<dbReference type="SUPFAM" id="SSF88946">
    <property type="entry name" value="Sigma2 domain of RNA polymerase sigma factors"/>
    <property type="match status" value="1"/>
</dbReference>
<evidence type="ECO:0000313" key="7">
    <source>
        <dbReference type="Proteomes" id="UP001306592"/>
    </source>
</evidence>
<dbReference type="PROSITE" id="PS00716">
    <property type="entry name" value="SIGMA70_2"/>
    <property type="match status" value="1"/>
</dbReference>
<keyword evidence="2" id="KW-0731">Sigma factor</keyword>